<dbReference type="STRING" id="29563.SAMN02983006_00473"/>
<dbReference type="RefSeq" id="WP_245750790.1">
    <property type="nucleotide sequence ID" value="NZ_FOTI01000003.1"/>
</dbReference>
<proteinExistence type="predicted"/>
<evidence type="ECO:0000313" key="3">
    <source>
        <dbReference type="Proteomes" id="UP000199006"/>
    </source>
</evidence>
<gene>
    <name evidence="2" type="ORF">SAMN02983006_00473</name>
</gene>
<name>A0A1I4FSK4_9FIRM</name>
<dbReference type="InterPro" id="IPR021778">
    <property type="entry name" value="Se/S_carrier-like"/>
</dbReference>
<protein>
    <recommendedName>
        <fullName evidence="1">Putative Se/S carrier protein-like domain-containing protein</fullName>
    </recommendedName>
</protein>
<keyword evidence="3" id="KW-1185">Reference proteome</keyword>
<sequence>MEEKQKYNLIIFNSTHQALAAEDLLLAANCKFNLVPILPEISADCGLAIRFQIEQTEILNLLKQAKIEMAGYYKVVKSGINKNITQLEI</sequence>
<dbReference type="Pfam" id="PF11823">
    <property type="entry name" value="Se_S_carrier"/>
    <property type="match status" value="1"/>
</dbReference>
<dbReference type="Proteomes" id="UP000199006">
    <property type="component" value="Unassembled WGS sequence"/>
</dbReference>
<feature type="domain" description="Putative Se/S carrier protein-like" evidence="1">
    <location>
        <begin position="8"/>
        <end position="74"/>
    </location>
</feature>
<reference evidence="2 3" key="1">
    <citation type="submission" date="2016-10" db="EMBL/GenBank/DDBJ databases">
        <authorList>
            <person name="de Groot N.N."/>
        </authorList>
    </citation>
    <scope>NUCLEOTIDE SEQUENCE [LARGE SCALE GENOMIC DNA]</scope>
    <source>
        <strain evidence="2 3">ATCC 51327</strain>
    </source>
</reference>
<organism evidence="2 3">
    <name type="scientific">Halanaerobium salsuginis</name>
    <dbReference type="NCBI Taxonomy" id="29563"/>
    <lineage>
        <taxon>Bacteria</taxon>
        <taxon>Bacillati</taxon>
        <taxon>Bacillota</taxon>
        <taxon>Clostridia</taxon>
        <taxon>Halanaerobiales</taxon>
        <taxon>Halanaerobiaceae</taxon>
        <taxon>Halanaerobium</taxon>
    </lineage>
</organism>
<dbReference type="AlphaFoldDB" id="A0A1I4FSK4"/>
<dbReference type="EMBL" id="FOTI01000003">
    <property type="protein sequence ID" value="SFL19776.1"/>
    <property type="molecule type" value="Genomic_DNA"/>
</dbReference>
<evidence type="ECO:0000259" key="1">
    <source>
        <dbReference type="Pfam" id="PF11823"/>
    </source>
</evidence>
<evidence type="ECO:0000313" key="2">
    <source>
        <dbReference type="EMBL" id="SFL19776.1"/>
    </source>
</evidence>
<accession>A0A1I4FSK4</accession>